<dbReference type="FunFam" id="2.60.120.200:FF:000179">
    <property type="entry name" value="Unplaced genomic scaffold supercont1.19, whole genome shotgun sequence"/>
    <property type="match status" value="1"/>
</dbReference>
<protein>
    <recommendedName>
        <fullName evidence="2">GH16 domain-containing protein</fullName>
    </recommendedName>
</protein>
<dbReference type="SUPFAM" id="SSF49899">
    <property type="entry name" value="Concanavalin A-like lectins/glucanases"/>
    <property type="match status" value="1"/>
</dbReference>
<dbReference type="Gene3D" id="3.30.420.40">
    <property type="match status" value="2"/>
</dbReference>
<dbReference type="PANTHER" id="PTHR10963:SF24">
    <property type="entry name" value="GLYCOSIDASE C21B10.07-RELATED"/>
    <property type="match status" value="1"/>
</dbReference>
<dbReference type="InterPro" id="IPR043129">
    <property type="entry name" value="ATPase_NBD"/>
</dbReference>
<dbReference type="PANTHER" id="PTHR10963">
    <property type="entry name" value="GLYCOSYL HYDROLASE-RELATED"/>
    <property type="match status" value="1"/>
</dbReference>
<feature type="domain" description="GH16" evidence="2">
    <location>
        <begin position="487"/>
        <end position="727"/>
    </location>
</feature>
<comment type="similarity">
    <text evidence="1">Belongs to the actin family.</text>
</comment>
<reference evidence="3 4" key="1">
    <citation type="submission" date="2019-01" db="EMBL/GenBank/DDBJ databases">
        <title>Genome sequencing of the rare red list fungi Fomitopsis rosea.</title>
        <authorList>
            <person name="Buettner E."/>
            <person name="Kellner H."/>
        </authorList>
    </citation>
    <scope>NUCLEOTIDE SEQUENCE [LARGE SCALE GENOMIC DNA]</scope>
    <source>
        <strain evidence="3 4">DSM 105464</strain>
    </source>
</reference>
<dbReference type="CDD" id="cd02181">
    <property type="entry name" value="GH16_fungal_Lam16A_glucanase"/>
    <property type="match status" value="1"/>
</dbReference>
<sequence>MSIRDSSVVVLDTSRTSIRAGLGLHDLLRTPAVEVLARVGLPRSLLNGANGNAQSGPSTSKAANGTTVPNAKVTDYLVGAQLDEALAAGQDIVEYWPFAEADIVDWTQAEALWKHVLFTQLHLRRTQMESAVLLSIPPCLSRDTYERLCQMFFERFNVAGFGILDRPVAQFYTAVNANSGLSGVVVDIDRDYTDIAPIYDGFLLGGARMSVMVGMEDCKKYLAGLLRGNQSIMSALLEPVEGENPLDEADQQAALEGLAQLLWSEGHVKDPTADGDINIAAIVVAGKEKAVIEKGMKNKAARANAAEQARAKEVEARDLIESVKGKEREKEGAPALSLQAAVAEAVARTELDQRQYIWQGLFVTGLITNHVKGLGAALQIRLTSLIPLNVDPQHNEVQPRAIRTLKIPDYFAEYRDKGDGLASFLGTSIVAKITFNESAGKNYVSKSDYAAVLTAAALYSSGAVAATSYSLVKEYAGASFFDGWVFYDFYDNTTSGDINYVSQANATAEKLAYVDNNGAAIIKVDNTTFVPWNQKRDSVRVTTADYFDLGSVLIMDATHIPYGCGIWPSFWTKGESWPAGGEIDIVEAINSMTDNQYALHSNEGCSASSSASFSGSIGVTDCNSTAGCQFSETKANSYGPGFSAAGGGVYATLFDTSGVAIWFWSRNDVPSSISATATTVDISDWGTPSANYSSTACNFNEFFAPQQIVLDITMCGTWAGVPSIYGSQCPITGASQANATSCYMQNVYNNGNQTALATAYFEINYIRAFNANGTILSSSGATTSVNPTSAAASGTASVSGSSASSTGSSGNSSGAGAMVMSGAAKAWALATGVGALFAWTLM</sequence>
<dbReference type="InterPro" id="IPR004000">
    <property type="entry name" value="Actin"/>
</dbReference>
<dbReference type="InterPro" id="IPR000757">
    <property type="entry name" value="Beta-glucanase-like"/>
</dbReference>
<organism evidence="3 4">
    <name type="scientific">Rhodofomes roseus</name>
    <dbReference type="NCBI Taxonomy" id="34475"/>
    <lineage>
        <taxon>Eukaryota</taxon>
        <taxon>Fungi</taxon>
        <taxon>Dikarya</taxon>
        <taxon>Basidiomycota</taxon>
        <taxon>Agaricomycotina</taxon>
        <taxon>Agaricomycetes</taxon>
        <taxon>Polyporales</taxon>
        <taxon>Rhodofomes</taxon>
    </lineage>
</organism>
<dbReference type="AlphaFoldDB" id="A0A4Y9YQK2"/>
<evidence type="ECO:0000313" key="4">
    <source>
        <dbReference type="Proteomes" id="UP000298390"/>
    </source>
</evidence>
<dbReference type="STRING" id="34475.A0A4Y9YQK2"/>
<dbReference type="InterPro" id="IPR013320">
    <property type="entry name" value="ConA-like_dom_sf"/>
</dbReference>
<comment type="caution">
    <text evidence="3">The sequence shown here is derived from an EMBL/GenBank/DDBJ whole genome shotgun (WGS) entry which is preliminary data.</text>
</comment>
<name>A0A4Y9YQK2_9APHY</name>
<dbReference type="SMART" id="SM00268">
    <property type="entry name" value="ACTIN"/>
    <property type="match status" value="1"/>
</dbReference>
<dbReference type="Proteomes" id="UP000298390">
    <property type="component" value="Unassembled WGS sequence"/>
</dbReference>
<dbReference type="Pfam" id="PF26113">
    <property type="entry name" value="GH16_XgeA"/>
    <property type="match status" value="1"/>
</dbReference>
<dbReference type="Gene3D" id="2.60.120.200">
    <property type="match status" value="1"/>
</dbReference>
<dbReference type="Pfam" id="PF00022">
    <property type="entry name" value="Actin"/>
    <property type="match status" value="1"/>
</dbReference>
<evidence type="ECO:0000256" key="1">
    <source>
        <dbReference type="RuleBase" id="RU000487"/>
    </source>
</evidence>
<accession>A0A4Y9YQK2</accession>
<dbReference type="PROSITE" id="PS51762">
    <property type="entry name" value="GH16_2"/>
    <property type="match status" value="1"/>
</dbReference>
<evidence type="ECO:0000259" key="2">
    <source>
        <dbReference type="PROSITE" id="PS51762"/>
    </source>
</evidence>
<dbReference type="GO" id="GO:0004553">
    <property type="term" value="F:hydrolase activity, hydrolyzing O-glycosyl compounds"/>
    <property type="evidence" value="ECO:0007669"/>
    <property type="project" value="InterPro"/>
</dbReference>
<dbReference type="EMBL" id="SEKV01000090">
    <property type="protein sequence ID" value="TFY64714.1"/>
    <property type="molecule type" value="Genomic_DNA"/>
</dbReference>
<dbReference type="InterPro" id="IPR050546">
    <property type="entry name" value="Glycosyl_Hydrlase_16"/>
</dbReference>
<gene>
    <name evidence="3" type="ORF">EVJ58_g2449</name>
</gene>
<evidence type="ECO:0000313" key="3">
    <source>
        <dbReference type="EMBL" id="TFY64714.1"/>
    </source>
</evidence>
<dbReference type="GO" id="GO:0009251">
    <property type="term" value="P:glucan catabolic process"/>
    <property type="evidence" value="ECO:0007669"/>
    <property type="project" value="TreeGrafter"/>
</dbReference>
<dbReference type="SUPFAM" id="SSF53067">
    <property type="entry name" value="Actin-like ATPase domain"/>
    <property type="match status" value="2"/>
</dbReference>
<proteinExistence type="inferred from homology"/>